<reference evidence="4" key="1">
    <citation type="submission" date="2016-09" db="EMBL/GenBank/DDBJ databases">
        <authorList>
            <person name="Greninger A.L."/>
            <person name="Jerome K.R."/>
            <person name="Mcnair B."/>
            <person name="Wallis C."/>
            <person name="Fang F."/>
        </authorList>
    </citation>
    <scope>NUCLEOTIDE SEQUENCE [LARGE SCALE GENOMIC DNA]</scope>
    <source>
        <strain evidence="4">M7</strain>
    </source>
</reference>
<protein>
    <recommendedName>
        <fullName evidence="5">Thiolase</fullName>
    </recommendedName>
</protein>
<dbReference type="InterPro" id="IPR002155">
    <property type="entry name" value="Thiolase"/>
</dbReference>
<dbReference type="InterPro" id="IPR016039">
    <property type="entry name" value="Thiolase-like"/>
</dbReference>
<accession>A0A1E3R5Y6</accession>
<evidence type="ECO:0000259" key="2">
    <source>
        <dbReference type="Pfam" id="PF22691"/>
    </source>
</evidence>
<feature type="domain" description="Thiolase N-terminal" evidence="1">
    <location>
        <begin position="15"/>
        <end position="129"/>
    </location>
</feature>
<dbReference type="PIRSF" id="PIRSF000429">
    <property type="entry name" value="Ac-CoA_Ac_transf"/>
    <property type="match status" value="1"/>
</dbReference>
<dbReference type="PANTHER" id="PTHR42870:SF1">
    <property type="entry name" value="NON-SPECIFIC LIPID-TRANSFER PROTEIN-LIKE 2"/>
    <property type="match status" value="1"/>
</dbReference>
<dbReference type="Proteomes" id="UP000094243">
    <property type="component" value="Unassembled WGS sequence"/>
</dbReference>
<comment type="caution">
    <text evidence="3">The sequence shown here is derived from an EMBL/GenBank/DDBJ whole genome shotgun (WGS) entry which is preliminary data.</text>
</comment>
<feature type="domain" description="Thiolase C-terminal" evidence="2">
    <location>
        <begin position="244"/>
        <end position="370"/>
    </location>
</feature>
<dbReference type="SUPFAM" id="SSF53901">
    <property type="entry name" value="Thiolase-like"/>
    <property type="match status" value="1"/>
</dbReference>
<dbReference type="OrthoDB" id="9785768at2"/>
<gene>
    <name evidence="3" type="ORF">BHQ17_25840</name>
</gene>
<dbReference type="Pfam" id="PF00108">
    <property type="entry name" value="Thiolase_N"/>
    <property type="match status" value="1"/>
</dbReference>
<dbReference type="AlphaFoldDB" id="A0A1E3R5Y6"/>
<dbReference type="EMBL" id="MIGZ01000236">
    <property type="protein sequence ID" value="ODQ84792.1"/>
    <property type="molecule type" value="Genomic_DNA"/>
</dbReference>
<dbReference type="CDD" id="cd00829">
    <property type="entry name" value="SCP-x_thiolase"/>
    <property type="match status" value="1"/>
</dbReference>
<dbReference type="PANTHER" id="PTHR42870">
    <property type="entry name" value="ACETYL-COA C-ACETYLTRANSFERASE"/>
    <property type="match status" value="1"/>
</dbReference>
<sequence length="383" mass="39073">MNDQPPAAPGRRAYVAGVGMTPFARDHDAPFQELGAKAIHMALDDAQISWRDVELVIAGVVGGYLGAASSIVHEMTWTGVPTVAVESASATGSAAFADAFAAVASGRVSCAVAVGCGSLTAALGQLASHSAKPTLAAITGANLPPTTFAMLKRQRMHEYDEPADAALAVVAKNLRNASRNPLAQRNTALSMADIKASPMLADPLRRAEFCPTGDGAAAVVLTAAPAPVGPSIRVAAAVSATDQWHPAAACAPDPGITARVAQVAYQAAGITADDLDVIAVHDAFSVEELQYLEDLGVCPRGQAGIQLMAGQFDIGGRVAVSSDGGLIGRGHPGGATGLAQIVELVNQLRESAGDRQHPCPRTGLAHMIGAGGTCFVQILRKEA</sequence>
<name>A0A1E3R5Y6_9MYCO</name>
<dbReference type="InterPro" id="IPR055140">
    <property type="entry name" value="Thiolase_C_2"/>
</dbReference>
<evidence type="ECO:0000259" key="1">
    <source>
        <dbReference type="Pfam" id="PF00108"/>
    </source>
</evidence>
<evidence type="ECO:0000313" key="3">
    <source>
        <dbReference type="EMBL" id="ODQ84792.1"/>
    </source>
</evidence>
<dbReference type="Gene3D" id="3.40.47.10">
    <property type="match status" value="1"/>
</dbReference>
<organism evidence="3 4">
    <name type="scientific">Mycolicibacterium holsaticum</name>
    <dbReference type="NCBI Taxonomy" id="152142"/>
    <lineage>
        <taxon>Bacteria</taxon>
        <taxon>Bacillati</taxon>
        <taxon>Actinomycetota</taxon>
        <taxon>Actinomycetes</taxon>
        <taxon>Mycobacteriales</taxon>
        <taxon>Mycobacteriaceae</taxon>
        <taxon>Mycolicibacterium</taxon>
    </lineage>
</organism>
<dbReference type="GO" id="GO:0016747">
    <property type="term" value="F:acyltransferase activity, transferring groups other than amino-acyl groups"/>
    <property type="evidence" value="ECO:0007669"/>
    <property type="project" value="InterPro"/>
</dbReference>
<dbReference type="RefSeq" id="WP_069407883.1">
    <property type="nucleotide sequence ID" value="NZ_MIGZ01000236.1"/>
</dbReference>
<evidence type="ECO:0000313" key="4">
    <source>
        <dbReference type="Proteomes" id="UP000094243"/>
    </source>
</evidence>
<keyword evidence="4" id="KW-1185">Reference proteome</keyword>
<proteinExistence type="predicted"/>
<evidence type="ECO:0008006" key="5">
    <source>
        <dbReference type="Google" id="ProtNLM"/>
    </source>
</evidence>
<dbReference type="Pfam" id="PF22691">
    <property type="entry name" value="Thiolase_C_1"/>
    <property type="match status" value="1"/>
</dbReference>
<dbReference type="InterPro" id="IPR020616">
    <property type="entry name" value="Thiolase_N"/>
</dbReference>